<reference evidence="3 5" key="1">
    <citation type="submission" date="2018-07" db="EMBL/GenBank/DDBJ databases">
        <title>Sequencing the genomes of 1000 actinobacteria strains.</title>
        <authorList>
            <person name="Klenk H.-P."/>
        </authorList>
    </citation>
    <scope>NUCLEOTIDE SEQUENCE [LARGE SCALE GENOMIC DNA]</scope>
    <source>
        <strain evidence="3 5">DSM 14442</strain>
    </source>
</reference>
<dbReference type="Proteomes" id="UP000256727">
    <property type="component" value="Unassembled WGS sequence"/>
</dbReference>
<dbReference type="GO" id="GO:0003677">
    <property type="term" value="F:DNA binding"/>
    <property type="evidence" value="ECO:0007669"/>
    <property type="project" value="InterPro"/>
</dbReference>
<dbReference type="Pfam" id="PF01609">
    <property type="entry name" value="DDE_Tnp_1"/>
    <property type="match status" value="1"/>
</dbReference>
<dbReference type="InterPro" id="IPR002559">
    <property type="entry name" value="Transposase_11"/>
</dbReference>
<accession>A0A3D9LBT4</accession>
<name>A0A3D9LBT4_9MICC</name>
<gene>
    <name evidence="2" type="ORF">C8E99_0082</name>
    <name evidence="3" type="ORF">C8E99_0936</name>
    <name evidence="4" type="ORF">C8E99_1258</name>
</gene>
<dbReference type="RefSeq" id="WP_115930614.1">
    <property type="nucleotide sequence ID" value="NZ_QREH01000001.1"/>
</dbReference>
<dbReference type="GO" id="GO:0006313">
    <property type="term" value="P:DNA transposition"/>
    <property type="evidence" value="ECO:0007669"/>
    <property type="project" value="InterPro"/>
</dbReference>
<keyword evidence="5" id="KW-1185">Reference proteome</keyword>
<dbReference type="PANTHER" id="PTHR30007">
    <property type="entry name" value="PHP DOMAIN PROTEIN"/>
    <property type="match status" value="1"/>
</dbReference>
<evidence type="ECO:0000313" key="3">
    <source>
        <dbReference type="EMBL" id="REE03134.1"/>
    </source>
</evidence>
<comment type="caution">
    <text evidence="3">The sequence shown here is derived from an EMBL/GenBank/DDBJ whole genome shotgun (WGS) entry which is preliminary data.</text>
</comment>
<evidence type="ECO:0000313" key="4">
    <source>
        <dbReference type="EMBL" id="REE03447.1"/>
    </source>
</evidence>
<organism evidence="3 5">
    <name type="scientific">Citricoccus muralis</name>
    <dbReference type="NCBI Taxonomy" id="169134"/>
    <lineage>
        <taxon>Bacteria</taxon>
        <taxon>Bacillati</taxon>
        <taxon>Actinomycetota</taxon>
        <taxon>Actinomycetes</taxon>
        <taxon>Micrococcales</taxon>
        <taxon>Micrococcaceae</taxon>
        <taxon>Citricoccus</taxon>
    </lineage>
</organism>
<evidence type="ECO:0000313" key="5">
    <source>
        <dbReference type="Proteomes" id="UP000256727"/>
    </source>
</evidence>
<dbReference type="EMBL" id="QREH01000001">
    <property type="protein sequence ID" value="REE03447.1"/>
    <property type="molecule type" value="Genomic_DNA"/>
</dbReference>
<dbReference type="PANTHER" id="PTHR30007:SF0">
    <property type="entry name" value="TRANSPOSASE"/>
    <property type="match status" value="1"/>
</dbReference>
<dbReference type="EMBL" id="QREH01000001">
    <property type="protein sequence ID" value="REE02315.1"/>
    <property type="molecule type" value="Genomic_DNA"/>
</dbReference>
<feature type="domain" description="Transposase IS4-like" evidence="1">
    <location>
        <begin position="101"/>
        <end position="207"/>
    </location>
</feature>
<sequence>MPALPSSIIEPLWCQFEALLPPAAAFHPLGCHRPKIDDRIVFDKLVTRLVLGGAYTKHADKNVSATTLRERRDEWIRHGVFAALEQAVLQTFDWLIGLDLEHLSVDGCCVKAPCGGDNTGRNPIDRGKSGQKRSVLCEGHGLPIGVVLAGANRHDSPLLRPTLERLSRFGFHLPETIRVDLDAGYDSYVTRDLLTELGCHWKISPKGTYIKINHTRRWMIERTNSWHTRGFGLLQVVLDRGEKAQQAWAHLANAIIVLRRLLKESWIRLRWDDRPVKQYQWR</sequence>
<evidence type="ECO:0000313" key="2">
    <source>
        <dbReference type="EMBL" id="REE02315.1"/>
    </source>
</evidence>
<dbReference type="OrthoDB" id="3213859at2"/>
<protein>
    <submittedName>
        <fullName evidence="3">Putative transposase of IS4/5 family DUF4096</fullName>
    </submittedName>
</protein>
<dbReference type="AlphaFoldDB" id="A0A3D9LBT4"/>
<dbReference type="EMBL" id="QREH01000001">
    <property type="protein sequence ID" value="REE03134.1"/>
    <property type="molecule type" value="Genomic_DNA"/>
</dbReference>
<proteinExistence type="predicted"/>
<evidence type="ECO:0000259" key="1">
    <source>
        <dbReference type="Pfam" id="PF01609"/>
    </source>
</evidence>
<dbReference type="GO" id="GO:0004803">
    <property type="term" value="F:transposase activity"/>
    <property type="evidence" value="ECO:0007669"/>
    <property type="project" value="InterPro"/>
</dbReference>
<dbReference type="NCBIfam" id="NF033580">
    <property type="entry name" value="transpos_IS5_3"/>
    <property type="match status" value="1"/>
</dbReference>